<comment type="caution">
    <text evidence="2">The sequence shown here is derived from an EMBL/GenBank/DDBJ whole genome shotgun (WGS) entry which is preliminary data.</text>
</comment>
<dbReference type="GO" id="GO:0016747">
    <property type="term" value="F:acyltransferase activity, transferring groups other than amino-acyl groups"/>
    <property type="evidence" value="ECO:0007669"/>
    <property type="project" value="InterPro"/>
</dbReference>
<dbReference type="SUPFAM" id="SSF55729">
    <property type="entry name" value="Acyl-CoA N-acyltransferases (Nat)"/>
    <property type="match status" value="1"/>
</dbReference>
<dbReference type="PANTHER" id="PTHR46067">
    <property type="entry name" value="ACYL-COA N-ACYLTRANSFERASES (NAT) SUPERFAMILY PROTEIN"/>
    <property type="match status" value="1"/>
</dbReference>
<dbReference type="Proteomes" id="UP001058974">
    <property type="component" value="Chromosome 3"/>
</dbReference>
<evidence type="ECO:0000313" key="2">
    <source>
        <dbReference type="EMBL" id="KAI5424186.1"/>
    </source>
</evidence>
<name>A0A9D4XSZ3_PEA</name>
<evidence type="ECO:0000259" key="1">
    <source>
        <dbReference type="Pfam" id="PF13302"/>
    </source>
</evidence>
<dbReference type="Pfam" id="PF13302">
    <property type="entry name" value="Acetyltransf_3"/>
    <property type="match status" value="1"/>
</dbReference>
<reference evidence="2 3" key="1">
    <citation type="journal article" date="2022" name="Nat. Genet.">
        <title>Improved pea reference genome and pan-genome highlight genomic features and evolutionary characteristics.</title>
        <authorList>
            <person name="Yang T."/>
            <person name="Liu R."/>
            <person name="Luo Y."/>
            <person name="Hu S."/>
            <person name="Wang D."/>
            <person name="Wang C."/>
            <person name="Pandey M.K."/>
            <person name="Ge S."/>
            <person name="Xu Q."/>
            <person name="Li N."/>
            <person name="Li G."/>
            <person name="Huang Y."/>
            <person name="Saxena R.K."/>
            <person name="Ji Y."/>
            <person name="Li M."/>
            <person name="Yan X."/>
            <person name="He Y."/>
            <person name="Liu Y."/>
            <person name="Wang X."/>
            <person name="Xiang C."/>
            <person name="Varshney R.K."/>
            <person name="Ding H."/>
            <person name="Gao S."/>
            <person name="Zong X."/>
        </authorList>
    </citation>
    <scope>NUCLEOTIDE SEQUENCE [LARGE SCALE GENOMIC DNA]</scope>
    <source>
        <strain evidence="2 3">cv. Zhongwan 6</strain>
    </source>
</reference>
<proteinExistence type="predicted"/>
<dbReference type="InterPro" id="IPR000182">
    <property type="entry name" value="GNAT_dom"/>
</dbReference>
<organism evidence="2 3">
    <name type="scientific">Pisum sativum</name>
    <name type="common">Garden pea</name>
    <name type="synonym">Lathyrus oleraceus</name>
    <dbReference type="NCBI Taxonomy" id="3888"/>
    <lineage>
        <taxon>Eukaryota</taxon>
        <taxon>Viridiplantae</taxon>
        <taxon>Streptophyta</taxon>
        <taxon>Embryophyta</taxon>
        <taxon>Tracheophyta</taxon>
        <taxon>Spermatophyta</taxon>
        <taxon>Magnoliopsida</taxon>
        <taxon>eudicotyledons</taxon>
        <taxon>Gunneridae</taxon>
        <taxon>Pentapetalae</taxon>
        <taxon>rosids</taxon>
        <taxon>fabids</taxon>
        <taxon>Fabales</taxon>
        <taxon>Fabaceae</taxon>
        <taxon>Papilionoideae</taxon>
        <taxon>50 kb inversion clade</taxon>
        <taxon>NPAAA clade</taxon>
        <taxon>Hologalegina</taxon>
        <taxon>IRL clade</taxon>
        <taxon>Fabeae</taxon>
        <taxon>Lathyrus</taxon>
    </lineage>
</organism>
<dbReference type="AlphaFoldDB" id="A0A9D4XSZ3"/>
<protein>
    <recommendedName>
        <fullName evidence="1">N-acetyltransferase domain-containing protein</fullName>
    </recommendedName>
</protein>
<dbReference type="Gene3D" id="3.40.630.30">
    <property type="match status" value="2"/>
</dbReference>
<gene>
    <name evidence="2" type="ORF">KIW84_030414</name>
</gene>
<dbReference type="EMBL" id="JAMSHJ010000003">
    <property type="protein sequence ID" value="KAI5424186.1"/>
    <property type="molecule type" value="Genomic_DNA"/>
</dbReference>
<sequence>MALDESLRVVEQRIYGRCTSIHDMGQVYHHPNGVVGNKNNHVHLTKMAKVDLSRISLRPFKLTDVDDFFLWAGDNEVTKNIRWKTCLSREEALVFIKDVCIPHPWRRSICLNDRSIGFVSVYRWLGDDRLQAFADVDNKASQRVLEKAGFLREGVLRQYTIIKGTVKDLAVFSFLSTDEIPHVD</sequence>
<dbReference type="Gramene" id="Psat03G0041400-T1">
    <property type="protein sequence ID" value="KAI5424186.1"/>
    <property type="gene ID" value="KIW84_030414"/>
</dbReference>
<dbReference type="PANTHER" id="PTHR46067:SF16">
    <property type="entry name" value="N-ACETYLTRANSFERASE DOMAIN-CONTAINING PROTEIN"/>
    <property type="match status" value="1"/>
</dbReference>
<feature type="domain" description="N-acetyltransferase" evidence="1">
    <location>
        <begin position="54"/>
        <end position="124"/>
    </location>
</feature>
<keyword evidence="3" id="KW-1185">Reference proteome</keyword>
<dbReference type="InterPro" id="IPR016181">
    <property type="entry name" value="Acyl_CoA_acyltransferase"/>
</dbReference>
<evidence type="ECO:0000313" key="3">
    <source>
        <dbReference type="Proteomes" id="UP001058974"/>
    </source>
</evidence>
<accession>A0A9D4XSZ3</accession>